<keyword evidence="1" id="KW-0472">Membrane</keyword>
<organism evidence="2 3">
    <name type="scientific">Taibaiella soli</name>
    <dbReference type="NCBI Taxonomy" id="1649169"/>
    <lineage>
        <taxon>Bacteria</taxon>
        <taxon>Pseudomonadati</taxon>
        <taxon>Bacteroidota</taxon>
        <taxon>Chitinophagia</taxon>
        <taxon>Chitinophagales</taxon>
        <taxon>Chitinophagaceae</taxon>
        <taxon>Taibaiella</taxon>
    </lineage>
</organism>
<protein>
    <submittedName>
        <fullName evidence="2">Uncharacterized protein</fullName>
    </submittedName>
</protein>
<gene>
    <name evidence="2" type="ORF">DN068_20135</name>
</gene>
<evidence type="ECO:0000313" key="3">
    <source>
        <dbReference type="Proteomes" id="UP000248745"/>
    </source>
</evidence>
<sequence length="69" mass="7740">MTQSQRETNDKKLKNSYLAVIVIFLICLFNVAVFRSVPNAKLIVWVSSAGAFISLLALVLLFGRLKKNK</sequence>
<accession>A0A2W2A6T9</accession>
<keyword evidence="1" id="KW-0812">Transmembrane</keyword>
<dbReference type="EMBL" id="QKTW01000027">
    <property type="protein sequence ID" value="PZF71015.1"/>
    <property type="molecule type" value="Genomic_DNA"/>
</dbReference>
<dbReference type="Proteomes" id="UP000248745">
    <property type="component" value="Unassembled WGS sequence"/>
</dbReference>
<dbReference type="AlphaFoldDB" id="A0A2W2A6T9"/>
<proteinExistence type="predicted"/>
<feature type="transmembrane region" description="Helical" evidence="1">
    <location>
        <begin position="42"/>
        <end position="63"/>
    </location>
</feature>
<name>A0A2W2A6T9_9BACT</name>
<feature type="transmembrane region" description="Helical" evidence="1">
    <location>
        <begin position="16"/>
        <end position="36"/>
    </location>
</feature>
<evidence type="ECO:0000256" key="1">
    <source>
        <dbReference type="SAM" id="Phobius"/>
    </source>
</evidence>
<evidence type="ECO:0000313" key="2">
    <source>
        <dbReference type="EMBL" id="PZF71015.1"/>
    </source>
</evidence>
<comment type="caution">
    <text evidence="2">The sequence shown here is derived from an EMBL/GenBank/DDBJ whole genome shotgun (WGS) entry which is preliminary data.</text>
</comment>
<reference evidence="2 3" key="1">
    <citation type="submission" date="2018-06" db="EMBL/GenBank/DDBJ databases">
        <title>Mucibacter soli gen. nov., sp. nov., a new member of the family Chitinophagaceae producing mucin.</title>
        <authorList>
            <person name="Kim M.-K."/>
            <person name="Park S."/>
            <person name="Kim T.-S."/>
            <person name="Joung Y."/>
            <person name="Han J.-H."/>
            <person name="Kim S.B."/>
        </authorList>
    </citation>
    <scope>NUCLEOTIDE SEQUENCE [LARGE SCALE GENOMIC DNA]</scope>
    <source>
        <strain evidence="2 3">R1-15</strain>
    </source>
</reference>
<keyword evidence="3" id="KW-1185">Reference proteome</keyword>
<keyword evidence="1" id="KW-1133">Transmembrane helix</keyword>